<gene>
    <name evidence="2" type="ORF">GN958_ATG23739</name>
</gene>
<proteinExistence type="predicted"/>
<feature type="compositionally biased region" description="Polar residues" evidence="1">
    <location>
        <begin position="19"/>
        <end position="30"/>
    </location>
</feature>
<evidence type="ECO:0000313" key="2">
    <source>
        <dbReference type="EMBL" id="KAF4127092.1"/>
    </source>
</evidence>
<dbReference type="AlphaFoldDB" id="A0A8S9TIE7"/>
<feature type="region of interest" description="Disordered" evidence="1">
    <location>
        <begin position="1"/>
        <end position="87"/>
    </location>
</feature>
<comment type="caution">
    <text evidence="2">The sequence shown here is derived from an EMBL/GenBank/DDBJ whole genome shotgun (WGS) entry which is preliminary data.</text>
</comment>
<sequence>MFDREEDWNCGLVQEESDNSASQQLAGNDNESVHELDGQKSMQTIGEIETRIVNKHPTRHAGDFTDFVDSDSSDSDNSSLDDSDSSEPYEYWTKRMSYTHSPFSNCSGFSFEDSDDDQVSTSSIDSLKDEKIVPVSTIPPKSPKTKISRCSDLGPSVKCGWTAVIQETATFQGPTSI</sequence>
<evidence type="ECO:0000256" key="1">
    <source>
        <dbReference type="SAM" id="MobiDB-lite"/>
    </source>
</evidence>
<dbReference type="EMBL" id="JAACNO010003335">
    <property type="protein sequence ID" value="KAF4127092.1"/>
    <property type="molecule type" value="Genomic_DNA"/>
</dbReference>
<organism evidence="2 3">
    <name type="scientific">Phytophthora infestans</name>
    <name type="common">Potato late blight agent</name>
    <name type="synonym">Botrytis infestans</name>
    <dbReference type="NCBI Taxonomy" id="4787"/>
    <lineage>
        <taxon>Eukaryota</taxon>
        <taxon>Sar</taxon>
        <taxon>Stramenopiles</taxon>
        <taxon>Oomycota</taxon>
        <taxon>Peronosporomycetes</taxon>
        <taxon>Peronosporales</taxon>
        <taxon>Peronosporaceae</taxon>
        <taxon>Phytophthora</taxon>
    </lineage>
</organism>
<dbReference type="Proteomes" id="UP000704712">
    <property type="component" value="Unassembled WGS sequence"/>
</dbReference>
<protein>
    <submittedName>
        <fullName evidence="2">Uncharacterized protein</fullName>
    </submittedName>
</protein>
<reference evidence="2" key="1">
    <citation type="submission" date="2020-03" db="EMBL/GenBank/DDBJ databases">
        <title>Hybrid Assembly of Korean Phytophthora infestans isolates.</title>
        <authorList>
            <person name="Prokchorchik M."/>
            <person name="Lee Y."/>
            <person name="Seo J."/>
            <person name="Cho J.-H."/>
            <person name="Park Y.-E."/>
            <person name="Jang D.-C."/>
            <person name="Im J.-S."/>
            <person name="Choi J.-G."/>
            <person name="Park H.-J."/>
            <person name="Lee G.-B."/>
            <person name="Lee Y.-G."/>
            <person name="Hong S.-Y."/>
            <person name="Cho K."/>
            <person name="Sohn K.H."/>
        </authorList>
    </citation>
    <scope>NUCLEOTIDE SEQUENCE</scope>
    <source>
        <strain evidence="2">KR_2_A2</strain>
    </source>
</reference>
<evidence type="ECO:0000313" key="3">
    <source>
        <dbReference type="Proteomes" id="UP000704712"/>
    </source>
</evidence>
<name>A0A8S9TIE7_PHYIN</name>
<feature type="compositionally biased region" description="Acidic residues" evidence="1">
    <location>
        <begin position="66"/>
        <end position="87"/>
    </location>
</feature>
<accession>A0A8S9TIE7</accession>